<dbReference type="Pfam" id="PF13490">
    <property type="entry name" value="zf-HC2"/>
    <property type="match status" value="1"/>
</dbReference>
<feature type="domain" description="Putative zinc-finger" evidence="3">
    <location>
        <begin position="16"/>
        <end position="45"/>
    </location>
</feature>
<keyword evidence="5" id="KW-1185">Reference proteome</keyword>
<dbReference type="OrthoDB" id="3267840at2"/>
<protein>
    <submittedName>
        <fullName evidence="4">Anti-sigma factor</fullName>
    </submittedName>
</protein>
<dbReference type="RefSeq" id="WP_045074714.1">
    <property type="nucleotide sequence ID" value="NZ_CP011005.1"/>
</dbReference>
<dbReference type="Proteomes" id="UP000061839">
    <property type="component" value="Chromosome"/>
</dbReference>
<evidence type="ECO:0000313" key="4">
    <source>
        <dbReference type="EMBL" id="AJT41381.1"/>
    </source>
</evidence>
<dbReference type="STRING" id="1618207.UM93_07375"/>
<keyword evidence="2" id="KW-0804">Transcription</keyword>
<evidence type="ECO:0000259" key="3">
    <source>
        <dbReference type="Pfam" id="PF13490"/>
    </source>
</evidence>
<dbReference type="KEGG" id="ari:UM93_07375"/>
<evidence type="ECO:0000313" key="5">
    <source>
        <dbReference type="Proteomes" id="UP000061839"/>
    </source>
</evidence>
<accession>A0A0D4BZ38</accession>
<gene>
    <name evidence="4" type="ORF">UM93_07375</name>
</gene>
<evidence type="ECO:0000256" key="2">
    <source>
        <dbReference type="ARBA" id="ARBA00023163"/>
    </source>
</evidence>
<reference evidence="4 5" key="1">
    <citation type="journal article" date="2015" name="Genome Announc.">
        <title>Complete Genome Sequencing of Protease-Producing Novel Arthrobacter sp. Strain IHBB 11108 Using PacBio Single-Molecule Real-Time Sequencing Technology.</title>
        <authorList>
            <person name="Kiran S."/>
            <person name="Swarnkar M.K."/>
            <person name="Pal M."/>
            <person name="Thakur R."/>
            <person name="Tewari R."/>
            <person name="Singh A.K."/>
            <person name="Gulati A."/>
        </authorList>
    </citation>
    <scope>NUCLEOTIDE SEQUENCE [LARGE SCALE GENOMIC DNA]</scope>
    <source>
        <strain evidence="4 5">IHBB 11108</strain>
    </source>
</reference>
<keyword evidence="1" id="KW-0805">Transcription regulation</keyword>
<dbReference type="PATRIC" id="fig|1618207.4.peg.1493"/>
<evidence type="ECO:0000256" key="1">
    <source>
        <dbReference type="ARBA" id="ARBA00023015"/>
    </source>
</evidence>
<dbReference type="Gene3D" id="1.10.10.1320">
    <property type="entry name" value="Anti-sigma factor, zinc-finger domain"/>
    <property type="match status" value="1"/>
</dbReference>
<organism evidence="4 5">
    <name type="scientific">Psychromicrobium lacuslunae</name>
    <dbReference type="NCBI Taxonomy" id="1618207"/>
    <lineage>
        <taxon>Bacteria</taxon>
        <taxon>Bacillati</taxon>
        <taxon>Actinomycetota</taxon>
        <taxon>Actinomycetes</taxon>
        <taxon>Micrococcales</taxon>
        <taxon>Micrococcaceae</taxon>
        <taxon>Psychromicrobium</taxon>
    </lineage>
</organism>
<dbReference type="HOGENOM" id="CLU_155928_1_1_11"/>
<dbReference type="InterPro" id="IPR027383">
    <property type="entry name" value="Znf_put"/>
</dbReference>
<name>A0A0D4BZ38_9MICC</name>
<dbReference type="AlphaFoldDB" id="A0A0D4BZ38"/>
<dbReference type="NCBIfam" id="TIGR03988">
    <property type="entry name" value="antisig_RsrA"/>
    <property type="match status" value="1"/>
</dbReference>
<dbReference type="EMBL" id="CP011005">
    <property type="protein sequence ID" value="AJT41381.1"/>
    <property type="molecule type" value="Genomic_DNA"/>
</dbReference>
<proteinExistence type="predicted"/>
<dbReference type="InterPro" id="IPR024020">
    <property type="entry name" value="Anit_sigma_mycothiol_RsrA"/>
</dbReference>
<dbReference type="InterPro" id="IPR041916">
    <property type="entry name" value="Anti_sigma_zinc_sf"/>
</dbReference>
<sequence>MSDCQSLGDCDDTRVQKIYEYLDRSLSADDLAEIKQHLDTCPECAGEYDLECVIRSAVKRSCTELAPENLKASILERIHAMKAADVSS</sequence>